<proteinExistence type="predicted"/>
<feature type="non-terminal residue" evidence="1">
    <location>
        <position position="50"/>
    </location>
</feature>
<dbReference type="Proteomes" id="UP001519460">
    <property type="component" value="Unassembled WGS sequence"/>
</dbReference>
<feature type="non-terminal residue" evidence="1">
    <location>
        <position position="1"/>
    </location>
</feature>
<comment type="caution">
    <text evidence="1">The sequence shown here is derived from an EMBL/GenBank/DDBJ whole genome shotgun (WGS) entry which is preliminary data.</text>
</comment>
<sequence length="50" mass="5351">LPEVDGQDSVLQYHPLYSITNDMTCAILACNESAILDDSVSGIDRLVTPG</sequence>
<reference evidence="1 2" key="1">
    <citation type="journal article" date="2023" name="Sci. Data">
        <title>Genome assembly of the Korean intertidal mud-creeper Batillaria attramentaria.</title>
        <authorList>
            <person name="Patra A.K."/>
            <person name="Ho P.T."/>
            <person name="Jun S."/>
            <person name="Lee S.J."/>
            <person name="Kim Y."/>
            <person name="Won Y.J."/>
        </authorList>
    </citation>
    <scope>NUCLEOTIDE SEQUENCE [LARGE SCALE GENOMIC DNA]</scope>
    <source>
        <strain evidence="1">Wonlab-2016</strain>
    </source>
</reference>
<organism evidence="1 2">
    <name type="scientific">Batillaria attramentaria</name>
    <dbReference type="NCBI Taxonomy" id="370345"/>
    <lineage>
        <taxon>Eukaryota</taxon>
        <taxon>Metazoa</taxon>
        <taxon>Spiralia</taxon>
        <taxon>Lophotrochozoa</taxon>
        <taxon>Mollusca</taxon>
        <taxon>Gastropoda</taxon>
        <taxon>Caenogastropoda</taxon>
        <taxon>Sorbeoconcha</taxon>
        <taxon>Cerithioidea</taxon>
        <taxon>Batillariidae</taxon>
        <taxon>Batillaria</taxon>
    </lineage>
</organism>
<protein>
    <submittedName>
        <fullName evidence="1">Uncharacterized protein</fullName>
    </submittedName>
</protein>
<evidence type="ECO:0000313" key="1">
    <source>
        <dbReference type="EMBL" id="KAK7479819.1"/>
    </source>
</evidence>
<dbReference type="EMBL" id="JACVVK020000294">
    <property type="protein sequence ID" value="KAK7479819.1"/>
    <property type="molecule type" value="Genomic_DNA"/>
</dbReference>
<gene>
    <name evidence="1" type="ORF">BaRGS_00028899</name>
</gene>
<dbReference type="AlphaFoldDB" id="A0ABD0JYQ1"/>
<name>A0ABD0JYQ1_9CAEN</name>
<keyword evidence="2" id="KW-1185">Reference proteome</keyword>
<accession>A0ABD0JYQ1</accession>
<evidence type="ECO:0000313" key="2">
    <source>
        <dbReference type="Proteomes" id="UP001519460"/>
    </source>
</evidence>